<evidence type="ECO:0000256" key="1">
    <source>
        <dbReference type="SAM" id="MobiDB-lite"/>
    </source>
</evidence>
<dbReference type="Proteomes" id="UP001345013">
    <property type="component" value="Unassembled WGS sequence"/>
</dbReference>
<gene>
    <name evidence="2" type="ORF">LTR24_004061</name>
</gene>
<name>A0ABR0KDC5_9EURO</name>
<feature type="region of interest" description="Disordered" evidence="1">
    <location>
        <begin position="1"/>
        <end position="20"/>
    </location>
</feature>
<protein>
    <submittedName>
        <fullName evidence="2">Uncharacterized protein</fullName>
    </submittedName>
</protein>
<dbReference type="EMBL" id="JAVRRG010000040">
    <property type="protein sequence ID" value="KAK5093679.1"/>
    <property type="molecule type" value="Genomic_DNA"/>
</dbReference>
<proteinExistence type="predicted"/>
<evidence type="ECO:0000313" key="3">
    <source>
        <dbReference type="Proteomes" id="UP001345013"/>
    </source>
</evidence>
<reference evidence="2 3" key="1">
    <citation type="submission" date="2023-08" db="EMBL/GenBank/DDBJ databases">
        <title>Black Yeasts Isolated from many extreme environments.</title>
        <authorList>
            <person name="Coleine C."/>
            <person name="Stajich J.E."/>
            <person name="Selbmann L."/>
        </authorList>
    </citation>
    <scope>NUCLEOTIDE SEQUENCE [LARGE SCALE GENOMIC DNA]</scope>
    <source>
        <strain evidence="2 3">CCFEE 5885</strain>
    </source>
</reference>
<keyword evidence="3" id="KW-1185">Reference proteome</keyword>
<organism evidence="2 3">
    <name type="scientific">Lithohypha guttulata</name>
    <dbReference type="NCBI Taxonomy" id="1690604"/>
    <lineage>
        <taxon>Eukaryota</taxon>
        <taxon>Fungi</taxon>
        <taxon>Dikarya</taxon>
        <taxon>Ascomycota</taxon>
        <taxon>Pezizomycotina</taxon>
        <taxon>Eurotiomycetes</taxon>
        <taxon>Chaetothyriomycetidae</taxon>
        <taxon>Chaetothyriales</taxon>
        <taxon>Trichomeriaceae</taxon>
        <taxon>Lithohypha</taxon>
    </lineage>
</organism>
<dbReference type="SUPFAM" id="SSF53335">
    <property type="entry name" value="S-adenosyl-L-methionine-dependent methyltransferases"/>
    <property type="match status" value="1"/>
</dbReference>
<comment type="caution">
    <text evidence="2">The sequence shown here is derived from an EMBL/GenBank/DDBJ whole genome shotgun (WGS) entry which is preliminary data.</text>
</comment>
<dbReference type="InterPro" id="IPR029063">
    <property type="entry name" value="SAM-dependent_MTases_sf"/>
</dbReference>
<evidence type="ECO:0000313" key="2">
    <source>
        <dbReference type="EMBL" id="KAK5093679.1"/>
    </source>
</evidence>
<accession>A0ABR0KDC5</accession>
<sequence length="152" mass="17245">MSSYAAYGPPSDDDDTDHSSAYSLASLPTEYMIEHGRHFPNRDGLSPFPRGDDVARANELALHNLMFHLCGKQGLWAKNMADLLPEAQITGIDVFPLDGEGRENLGFVLQSHNDQWILDEILQQFGKFDFVYARHLFASSQDYPEFYKQCLE</sequence>